<feature type="transmembrane region" description="Helical" evidence="5">
    <location>
        <begin position="91"/>
        <end position="110"/>
    </location>
</feature>
<evidence type="ECO:0000256" key="3">
    <source>
        <dbReference type="ARBA" id="ARBA00022989"/>
    </source>
</evidence>
<dbReference type="InterPro" id="IPR020846">
    <property type="entry name" value="MFS_dom"/>
</dbReference>
<dbReference type="SUPFAM" id="SSF103473">
    <property type="entry name" value="MFS general substrate transporter"/>
    <property type="match status" value="1"/>
</dbReference>
<dbReference type="PANTHER" id="PTHR23501">
    <property type="entry name" value="MAJOR FACILITATOR SUPERFAMILY"/>
    <property type="match status" value="1"/>
</dbReference>
<dbReference type="PANTHER" id="PTHR23501:SF199">
    <property type="entry name" value="MFS EFFLUX TRANSPORTER INPD-RELATED"/>
    <property type="match status" value="1"/>
</dbReference>
<reference evidence="7" key="1">
    <citation type="submission" date="2020-05" db="EMBL/GenBank/DDBJ databases">
        <title>Mycena genomes resolve the evolution of fungal bioluminescence.</title>
        <authorList>
            <person name="Tsai I.J."/>
        </authorList>
    </citation>
    <scope>NUCLEOTIDE SEQUENCE</scope>
    <source>
        <strain evidence="7">110903Hualien_Pintung</strain>
    </source>
</reference>
<dbReference type="Pfam" id="PF07690">
    <property type="entry name" value="MFS_1"/>
    <property type="match status" value="1"/>
</dbReference>
<evidence type="ECO:0000313" key="8">
    <source>
        <dbReference type="Proteomes" id="UP000613580"/>
    </source>
</evidence>
<evidence type="ECO:0000256" key="1">
    <source>
        <dbReference type="ARBA" id="ARBA00004141"/>
    </source>
</evidence>
<dbReference type="EMBL" id="JACAZE010000002">
    <property type="protein sequence ID" value="KAF7320773.1"/>
    <property type="molecule type" value="Genomic_DNA"/>
</dbReference>
<feature type="transmembrane region" description="Helical" evidence="5">
    <location>
        <begin position="381"/>
        <end position="398"/>
    </location>
</feature>
<keyword evidence="2 5" id="KW-0812">Transmembrane</keyword>
<feature type="transmembrane region" description="Helical" evidence="5">
    <location>
        <begin position="224"/>
        <end position="247"/>
    </location>
</feature>
<accession>A0A8H6TKZ2</accession>
<name>A0A8H6TKZ2_MYCCL</name>
<dbReference type="FunFam" id="1.20.1720.10:FF:000012">
    <property type="entry name" value="MFS toxin efflux pump (AflT)"/>
    <property type="match status" value="1"/>
</dbReference>
<dbReference type="FunFam" id="1.20.1250.20:FF:000196">
    <property type="entry name" value="MFS toxin efflux pump (AflT)"/>
    <property type="match status" value="1"/>
</dbReference>
<dbReference type="Gene3D" id="1.20.1720.10">
    <property type="entry name" value="Multidrug resistance protein D"/>
    <property type="match status" value="1"/>
</dbReference>
<keyword evidence="8" id="KW-1185">Reference proteome</keyword>
<keyword evidence="4 5" id="KW-0472">Membrane</keyword>
<protein>
    <submittedName>
        <fullName evidence="7">DHA14-like major facilitator</fullName>
    </submittedName>
</protein>
<evidence type="ECO:0000259" key="6">
    <source>
        <dbReference type="PROSITE" id="PS50850"/>
    </source>
</evidence>
<feature type="transmembrane region" description="Helical" evidence="5">
    <location>
        <begin position="195"/>
        <end position="218"/>
    </location>
</feature>
<proteinExistence type="predicted"/>
<dbReference type="OrthoDB" id="10021397at2759"/>
<feature type="transmembrane region" description="Helical" evidence="5">
    <location>
        <begin position="403"/>
        <end position="422"/>
    </location>
</feature>
<feature type="transmembrane region" description="Helical" evidence="5">
    <location>
        <begin position="297"/>
        <end position="320"/>
    </location>
</feature>
<dbReference type="AlphaFoldDB" id="A0A8H6TKZ2"/>
<evidence type="ECO:0000256" key="4">
    <source>
        <dbReference type="ARBA" id="ARBA00023136"/>
    </source>
</evidence>
<dbReference type="GO" id="GO:0005886">
    <property type="term" value="C:plasma membrane"/>
    <property type="evidence" value="ECO:0007669"/>
    <property type="project" value="TreeGrafter"/>
</dbReference>
<comment type="subcellular location">
    <subcellularLocation>
        <location evidence="1">Membrane</location>
        <topology evidence="1">Multi-pass membrane protein</topology>
    </subcellularLocation>
</comment>
<keyword evidence="3 5" id="KW-1133">Transmembrane helix</keyword>
<sequence>MSASAETLAVAPKSSASLEAEKPVLNEKVEQPAPTITGDEADAPVEYPHGVKLALLTLALCLSVFLVSLDNTIIATAIPHITSVFNSLDDVGWYGSAYLLTTAATQLLFGKFYTFLPGAHDPLLIVALSLTICAVKWVYVAAIVIFEAGSALCGAAPNSNALIVGRAIAGLGSAGIFSGALIIVANTVPLEKRAIYSGLIGGMYGIASVAGPLMGGAFTDSKLTWRWCFYINLPVGAITLLVIIIFFKMPKTHKINTNQNLTFMERAALFDPLGSLFFIPAIVCVLLALQWGGSRYAWHSGTIIGLLCAFGVLILIFIAIQIWRQDKATIPPRIFKQRSIWSGAFFAFSIGGAFFILSYYLPVWFQAIHGVSAVHSGIDNIPLILSVVVASIFAGGVITKIGYYAPFMIAASAVAAIGTGLISTLKVNSNHTRWIPFEIICGLGIGMGMQQPMLAAQVVLDLVDVPTGVSIIMFSQTLGGALFISIGDNVFTNKLVSGLVANVPGLNPEIVLSTGATSLTSSFSPAQLPGVLAAYNDALVAAYYVSVAMCCLSMIGALVMEWKSVKGKTIEMAGGA</sequence>
<feature type="transmembrane region" description="Helical" evidence="5">
    <location>
        <begin position="122"/>
        <end position="146"/>
    </location>
</feature>
<feature type="transmembrane region" description="Helical" evidence="5">
    <location>
        <begin position="53"/>
        <end position="79"/>
    </location>
</feature>
<dbReference type="Proteomes" id="UP000613580">
    <property type="component" value="Unassembled WGS sequence"/>
</dbReference>
<feature type="transmembrane region" description="Helical" evidence="5">
    <location>
        <begin position="340"/>
        <end position="361"/>
    </location>
</feature>
<evidence type="ECO:0000313" key="7">
    <source>
        <dbReference type="EMBL" id="KAF7320773.1"/>
    </source>
</evidence>
<evidence type="ECO:0000256" key="5">
    <source>
        <dbReference type="SAM" id="Phobius"/>
    </source>
</evidence>
<dbReference type="GO" id="GO:0022857">
    <property type="term" value="F:transmembrane transporter activity"/>
    <property type="evidence" value="ECO:0007669"/>
    <property type="project" value="InterPro"/>
</dbReference>
<dbReference type="InterPro" id="IPR036259">
    <property type="entry name" value="MFS_trans_sf"/>
</dbReference>
<feature type="transmembrane region" description="Helical" evidence="5">
    <location>
        <begin position="268"/>
        <end position="291"/>
    </location>
</feature>
<organism evidence="7 8">
    <name type="scientific">Mycena chlorophos</name>
    <name type="common">Agaric fungus</name>
    <name type="synonym">Agaricus chlorophos</name>
    <dbReference type="NCBI Taxonomy" id="658473"/>
    <lineage>
        <taxon>Eukaryota</taxon>
        <taxon>Fungi</taxon>
        <taxon>Dikarya</taxon>
        <taxon>Basidiomycota</taxon>
        <taxon>Agaricomycotina</taxon>
        <taxon>Agaricomycetes</taxon>
        <taxon>Agaricomycetidae</taxon>
        <taxon>Agaricales</taxon>
        <taxon>Marasmiineae</taxon>
        <taxon>Mycenaceae</taxon>
        <taxon>Mycena</taxon>
    </lineage>
</organism>
<dbReference type="CDD" id="cd17502">
    <property type="entry name" value="MFS_Azr1_MDR_like"/>
    <property type="match status" value="1"/>
</dbReference>
<dbReference type="Gene3D" id="1.20.1250.20">
    <property type="entry name" value="MFS general substrate transporter like domains"/>
    <property type="match status" value="1"/>
</dbReference>
<gene>
    <name evidence="7" type="ORF">HMN09_00163400</name>
</gene>
<feature type="domain" description="Major facilitator superfamily (MFS) profile" evidence="6">
    <location>
        <begin position="56"/>
        <end position="565"/>
    </location>
</feature>
<comment type="caution">
    <text evidence="7">The sequence shown here is derived from an EMBL/GenBank/DDBJ whole genome shotgun (WGS) entry which is preliminary data.</text>
</comment>
<dbReference type="InterPro" id="IPR011701">
    <property type="entry name" value="MFS"/>
</dbReference>
<feature type="transmembrane region" description="Helical" evidence="5">
    <location>
        <begin position="541"/>
        <end position="560"/>
    </location>
</feature>
<feature type="transmembrane region" description="Helical" evidence="5">
    <location>
        <begin position="166"/>
        <end position="188"/>
    </location>
</feature>
<dbReference type="PROSITE" id="PS50850">
    <property type="entry name" value="MFS"/>
    <property type="match status" value="1"/>
</dbReference>
<evidence type="ECO:0000256" key="2">
    <source>
        <dbReference type="ARBA" id="ARBA00022692"/>
    </source>
</evidence>